<keyword evidence="2" id="KW-1185">Reference proteome</keyword>
<evidence type="ECO:0000313" key="2">
    <source>
        <dbReference type="Proteomes" id="UP000790709"/>
    </source>
</evidence>
<accession>A0ACB8B275</accession>
<reference evidence="1" key="1">
    <citation type="journal article" date="2021" name="New Phytol.">
        <title>Evolutionary innovations through gain and loss of genes in the ectomycorrhizal Boletales.</title>
        <authorList>
            <person name="Wu G."/>
            <person name="Miyauchi S."/>
            <person name="Morin E."/>
            <person name="Kuo A."/>
            <person name="Drula E."/>
            <person name="Varga T."/>
            <person name="Kohler A."/>
            <person name="Feng B."/>
            <person name="Cao Y."/>
            <person name="Lipzen A."/>
            <person name="Daum C."/>
            <person name="Hundley H."/>
            <person name="Pangilinan J."/>
            <person name="Johnson J."/>
            <person name="Barry K."/>
            <person name="LaButti K."/>
            <person name="Ng V."/>
            <person name="Ahrendt S."/>
            <person name="Min B."/>
            <person name="Choi I.G."/>
            <person name="Park H."/>
            <person name="Plett J.M."/>
            <person name="Magnuson J."/>
            <person name="Spatafora J.W."/>
            <person name="Nagy L.G."/>
            <person name="Henrissat B."/>
            <person name="Grigoriev I.V."/>
            <person name="Yang Z.L."/>
            <person name="Xu J."/>
            <person name="Martin F.M."/>
        </authorList>
    </citation>
    <scope>NUCLEOTIDE SEQUENCE</scope>
    <source>
        <strain evidence="1">KUC20120723A-06</strain>
    </source>
</reference>
<evidence type="ECO:0000313" key="1">
    <source>
        <dbReference type="EMBL" id="KAH7919276.1"/>
    </source>
</evidence>
<name>A0ACB8B275_9AGAM</name>
<dbReference type="EMBL" id="MU266675">
    <property type="protein sequence ID" value="KAH7919276.1"/>
    <property type="molecule type" value="Genomic_DNA"/>
</dbReference>
<comment type="caution">
    <text evidence="1">The sequence shown here is derived from an EMBL/GenBank/DDBJ whole genome shotgun (WGS) entry which is preliminary data.</text>
</comment>
<protein>
    <submittedName>
        <fullName evidence="1">Uncharacterized protein</fullName>
    </submittedName>
</protein>
<dbReference type="Proteomes" id="UP000790709">
    <property type="component" value="Unassembled WGS sequence"/>
</dbReference>
<proteinExistence type="predicted"/>
<sequence>MLISNVQCPAYEPKGLIRARSDAAGSKPRGFQNGTVSELSKANRRHINRHRYVPRLESRLALLATRPGRNNWAECRIYGYTREICLS</sequence>
<organism evidence="1 2">
    <name type="scientific">Leucogyrophana mollusca</name>
    <dbReference type="NCBI Taxonomy" id="85980"/>
    <lineage>
        <taxon>Eukaryota</taxon>
        <taxon>Fungi</taxon>
        <taxon>Dikarya</taxon>
        <taxon>Basidiomycota</taxon>
        <taxon>Agaricomycotina</taxon>
        <taxon>Agaricomycetes</taxon>
        <taxon>Agaricomycetidae</taxon>
        <taxon>Boletales</taxon>
        <taxon>Boletales incertae sedis</taxon>
        <taxon>Leucogyrophana</taxon>
    </lineage>
</organism>
<gene>
    <name evidence="1" type="ORF">BV22DRAFT_868967</name>
</gene>